<evidence type="ECO:0000256" key="2">
    <source>
        <dbReference type="SAM" id="SignalP"/>
    </source>
</evidence>
<accession>A0A8H5BAG2</accession>
<feature type="transmembrane region" description="Helical" evidence="1">
    <location>
        <begin position="217"/>
        <end position="241"/>
    </location>
</feature>
<feature type="transmembrane region" description="Helical" evidence="1">
    <location>
        <begin position="190"/>
        <end position="211"/>
    </location>
</feature>
<feature type="transmembrane region" description="Helical" evidence="1">
    <location>
        <begin position="107"/>
        <end position="129"/>
    </location>
</feature>
<name>A0A8H5BAG2_9AGAR</name>
<evidence type="ECO:0000313" key="3">
    <source>
        <dbReference type="EMBL" id="KAF5319607.1"/>
    </source>
</evidence>
<keyword evidence="1" id="KW-0472">Membrane</keyword>
<dbReference type="Proteomes" id="UP000567179">
    <property type="component" value="Unassembled WGS sequence"/>
</dbReference>
<feature type="transmembrane region" description="Helical" evidence="1">
    <location>
        <begin position="29"/>
        <end position="49"/>
    </location>
</feature>
<keyword evidence="2" id="KW-0732">Signal</keyword>
<protein>
    <submittedName>
        <fullName evidence="3">Uncharacterized protein</fullName>
    </submittedName>
</protein>
<evidence type="ECO:0000256" key="1">
    <source>
        <dbReference type="SAM" id="Phobius"/>
    </source>
</evidence>
<feature type="transmembrane region" description="Helical" evidence="1">
    <location>
        <begin position="149"/>
        <end position="169"/>
    </location>
</feature>
<comment type="caution">
    <text evidence="3">The sequence shown here is derived from an EMBL/GenBank/DDBJ whole genome shotgun (WGS) entry which is preliminary data.</text>
</comment>
<keyword evidence="1" id="KW-1133">Transmembrane helix</keyword>
<feature type="chain" id="PRO_5034995676" evidence="2">
    <location>
        <begin position="23"/>
        <end position="301"/>
    </location>
</feature>
<evidence type="ECO:0000313" key="4">
    <source>
        <dbReference type="Proteomes" id="UP000567179"/>
    </source>
</evidence>
<dbReference type="OrthoDB" id="3354175at2759"/>
<dbReference type="EMBL" id="JAACJJ010000029">
    <property type="protein sequence ID" value="KAF5319607.1"/>
    <property type="molecule type" value="Genomic_DNA"/>
</dbReference>
<sequence>MLGVAVIMFVLTLWILLHKGRHQKVNWKMIIAACALLLLATAEMIVNIIRICEGFISIGPGLPGGPEQYFEDVADTTFLVKSVLYGVQTLILDGVVIYRTYVVWQSVYAVLVPICGWVGLLTSVVGLSIVFQAQSDLFFANTGRWITAYYSMTLAANLSASCLLAYRIWSFDRKNASIRLQGQLKPVIRAVIESGLIYSLTVTSGLIAYAVKSRSGVYIILDMISPIILVTFCLIIVRIGMAVNPNVIMGMSAPLSVSVSSNVGRKPCNCHHDMLNTGRSHADVYNMKPLAVEVNGEVWHV</sequence>
<keyword evidence="1" id="KW-0812">Transmembrane</keyword>
<feature type="signal peptide" evidence="2">
    <location>
        <begin position="1"/>
        <end position="22"/>
    </location>
</feature>
<keyword evidence="4" id="KW-1185">Reference proteome</keyword>
<organism evidence="3 4">
    <name type="scientific">Psilocybe cf. subviscida</name>
    <dbReference type="NCBI Taxonomy" id="2480587"/>
    <lineage>
        <taxon>Eukaryota</taxon>
        <taxon>Fungi</taxon>
        <taxon>Dikarya</taxon>
        <taxon>Basidiomycota</taxon>
        <taxon>Agaricomycotina</taxon>
        <taxon>Agaricomycetes</taxon>
        <taxon>Agaricomycetidae</taxon>
        <taxon>Agaricales</taxon>
        <taxon>Agaricineae</taxon>
        <taxon>Strophariaceae</taxon>
        <taxon>Psilocybe</taxon>
    </lineage>
</organism>
<dbReference type="AlphaFoldDB" id="A0A8H5BAG2"/>
<reference evidence="3 4" key="1">
    <citation type="journal article" date="2020" name="ISME J.">
        <title>Uncovering the hidden diversity of litter-decomposition mechanisms in mushroom-forming fungi.</title>
        <authorList>
            <person name="Floudas D."/>
            <person name="Bentzer J."/>
            <person name="Ahren D."/>
            <person name="Johansson T."/>
            <person name="Persson P."/>
            <person name="Tunlid A."/>
        </authorList>
    </citation>
    <scope>NUCLEOTIDE SEQUENCE [LARGE SCALE GENOMIC DNA]</scope>
    <source>
        <strain evidence="3 4">CBS 101986</strain>
    </source>
</reference>
<proteinExistence type="predicted"/>
<gene>
    <name evidence="3" type="ORF">D9619_008350</name>
</gene>